<feature type="transmembrane region" description="Helical" evidence="5">
    <location>
        <begin position="61"/>
        <end position="86"/>
    </location>
</feature>
<sequence length="272" mass="31375">MNNTSFINRTFSVENTRKDVQLFWWIFGVLATNTFGALANIILLIAMVIHRPLRQFQSRALIIHCILIDIYASIIQVPTATIPVYLTMAYPLAKDFCLYQGIFGYFTYAASMYSASVLALHRVVATIFPRHFNFLTTERATICLIVLPWFPIVIINIFPALKIGLVMRRNVYTAACSFARTGKSDVAINVYTTFAYYVPTVIMGVSYFIVLIKTWITYQEKKSSRALQRRLEISWMLFVSFIWHCCTIYPFIIVNAFFSKEFARSFTSQLFV</sequence>
<proteinExistence type="predicted"/>
<dbReference type="PROSITE" id="PS50262">
    <property type="entry name" value="G_PROTEIN_RECEP_F1_2"/>
    <property type="match status" value="1"/>
</dbReference>
<dbReference type="AlphaFoldDB" id="A0A1W0WXS6"/>
<dbReference type="PANTHER" id="PTHR45698">
    <property type="entry name" value="TRACE AMINE-ASSOCIATED RECEPTOR 19N-RELATED"/>
    <property type="match status" value="1"/>
</dbReference>
<evidence type="ECO:0000259" key="6">
    <source>
        <dbReference type="PROSITE" id="PS50262"/>
    </source>
</evidence>
<evidence type="ECO:0000313" key="8">
    <source>
        <dbReference type="Proteomes" id="UP000192578"/>
    </source>
</evidence>
<evidence type="ECO:0000256" key="4">
    <source>
        <dbReference type="ARBA" id="ARBA00023136"/>
    </source>
</evidence>
<organism evidence="7 8">
    <name type="scientific">Hypsibius exemplaris</name>
    <name type="common">Freshwater tardigrade</name>
    <dbReference type="NCBI Taxonomy" id="2072580"/>
    <lineage>
        <taxon>Eukaryota</taxon>
        <taxon>Metazoa</taxon>
        <taxon>Ecdysozoa</taxon>
        <taxon>Tardigrada</taxon>
        <taxon>Eutardigrada</taxon>
        <taxon>Parachela</taxon>
        <taxon>Hypsibioidea</taxon>
        <taxon>Hypsibiidae</taxon>
        <taxon>Hypsibius</taxon>
    </lineage>
</organism>
<dbReference type="InterPro" id="IPR000276">
    <property type="entry name" value="GPCR_Rhodpsn"/>
</dbReference>
<evidence type="ECO:0000313" key="7">
    <source>
        <dbReference type="EMBL" id="OQV20014.1"/>
    </source>
</evidence>
<feature type="transmembrane region" description="Helical" evidence="5">
    <location>
        <begin position="233"/>
        <end position="258"/>
    </location>
</feature>
<keyword evidence="2 5" id="KW-0812">Transmembrane</keyword>
<reference evidence="8" key="1">
    <citation type="submission" date="2017-01" db="EMBL/GenBank/DDBJ databases">
        <title>Comparative genomics of anhydrobiosis in the tardigrade Hypsibius dujardini.</title>
        <authorList>
            <person name="Yoshida Y."/>
            <person name="Koutsovoulos G."/>
            <person name="Laetsch D."/>
            <person name="Stevens L."/>
            <person name="Kumar S."/>
            <person name="Horikawa D."/>
            <person name="Ishino K."/>
            <person name="Komine S."/>
            <person name="Tomita M."/>
            <person name="Blaxter M."/>
            <person name="Arakawa K."/>
        </authorList>
    </citation>
    <scope>NUCLEOTIDE SEQUENCE [LARGE SCALE GENOMIC DNA]</scope>
    <source>
        <strain evidence="8">Z151</strain>
    </source>
</reference>
<protein>
    <recommendedName>
        <fullName evidence="6">G-protein coupled receptors family 1 profile domain-containing protein</fullName>
    </recommendedName>
</protein>
<dbReference type="InterPro" id="IPR017452">
    <property type="entry name" value="GPCR_Rhodpsn_7TM"/>
</dbReference>
<feature type="domain" description="G-protein coupled receptors family 1 profile" evidence="6">
    <location>
        <begin position="39"/>
        <end position="272"/>
    </location>
</feature>
<dbReference type="PANTHER" id="PTHR45698:SF1">
    <property type="entry name" value="TRACE AMINE-ASSOCIATED RECEPTOR 13C-LIKE"/>
    <property type="match status" value="1"/>
</dbReference>
<evidence type="ECO:0000256" key="5">
    <source>
        <dbReference type="SAM" id="Phobius"/>
    </source>
</evidence>
<feature type="transmembrane region" description="Helical" evidence="5">
    <location>
        <begin position="98"/>
        <end position="120"/>
    </location>
</feature>
<keyword evidence="3 5" id="KW-1133">Transmembrane helix</keyword>
<dbReference type="EMBL" id="MTYJ01000034">
    <property type="protein sequence ID" value="OQV20014.1"/>
    <property type="molecule type" value="Genomic_DNA"/>
</dbReference>
<evidence type="ECO:0000256" key="1">
    <source>
        <dbReference type="ARBA" id="ARBA00004370"/>
    </source>
</evidence>
<name>A0A1W0WXS6_HYPEX</name>
<dbReference type="CDD" id="cd00637">
    <property type="entry name" value="7tm_classA_rhodopsin-like"/>
    <property type="match status" value="1"/>
</dbReference>
<dbReference type="Proteomes" id="UP000192578">
    <property type="component" value="Unassembled WGS sequence"/>
</dbReference>
<feature type="transmembrane region" description="Helical" evidence="5">
    <location>
        <begin position="22"/>
        <end position="49"/>
    </location>
</feature>
<accession>A0A1W0WXS6</accession>
<dbReference type="Gene3D" id="1.20.1070.10">
    <property type="entry name" value="Rhodopsin 7-helix transmembrane proteins"/>
    <property type="match status" value="1"/>
</dbReference>
<comment type="subcellular location">
    <subcellularLocation>
        <location evidence="1">Membrane</location>
    </subcellularLocation>
</comment>
<dbReference type="GO" id="GO:0016020">
    <property type="term" value="C:membrane"/>
    <property type="evidence" value="ECO:0007669"/>
    <property type="project" value="UniProtKB-SubCell"/>
</dbReference>
<gene>
    <name evidence="7" type="ORF">BV898_06018</name>
</gene>
<evidence type="ECO:0000256" key="3">
    <source>
        <dbReference type="ARBA" id="ARBA00022989"/>
    </source>
</evidence>
<keyword evidence="4 5" id="KW-0472">Membrane</keyword>
<feature type="transmembrane region" description="Helical" evidence="5">
    <location>
        <begin position="194"/>
        <end position="212"/>
    </location>
</feature>
<dbReference type="SUPFAM" id="SSF81321">
    <property type="entry name" value="Family A G protein-coupled receptor-like"/>
    <property type="match status" value="1"/>
</dbReference>
<evidence type="ECO:0000256" key="2">
    <source>
        <dbReference type="ARBA" id="ARBA00022692"/>
    </source>
</evidence>
<feature type="transmembrane region" description="Helical" evidence="5">
    <location>
        <begin position="141"/>
        <end position="161"/>
    </location>
</feature>
<dbReference type="Pfam" id="PF00001">
    <property type="entry name" value="7tm_1"/>
    <property type="match status" value="1"/>
</dbReference>
<comment type="caution">
    <text evidence="7">The sequence shown here is derived from an EMBL/GenBank/DDBJ whole genome shotgun (WGS) entry which is preliminary data.</text>
</comment>
<keyword evidence="8" id="KW-1185">Reference proteome</keyword>
<dbReference type="OrthoDB" id="9444602at2759"/>
<dbReference type="GO" id="GO:0004930">
    <property type="term" value="F:G protein-coupled receptor activity"/>
    <property type="evidence" value="ECO:0007669"/>
    <property type="project" value="InterPro"/>
</dbReference>